<dbReference type="InterPro" id="IPR036388">
    <property type="entry name" value="WH-like_DNA-bd_sf"/>
</dbReference>
<organism evidence="2">
    <name type="scientific">metagenome</name>
    <dbReference type="NCBI Taxonomy" id="256318"/>
    <lineage>
        <taxon>unclassified sequences</taxon>
        <taxon>metagenomes</taxon>
    </lineage>
</organism>
<evidence type="ECO:0000259" key="1">
    <source>
        <dbReference type="PROSITE" id="PS50995"/>
    </source>
</evidence>
<evidence type="ECO:0000313" key="2">
    <source>
        <dbReference type="EMBL" id="CUR56575.1"/>
    </source>
</evidence>
<dbReference type="InterPro" id="IPR000835">
    <property type="entry name" value="HTH_MarR-typ"/>
</dbReference>
<name>A0A2P2C3H4_9ZZZZ</name>
<reference evidence="2" key="1">
    <citation type="submission" date="2015-08" db="EMBL/GenBank/DDBJ databases">
        <authorList>
            <person name="Babu N.S."/>
            <person name="Beckwith C.J."/>
            <person name="Beseler K.G."/>
            <person name="Brison A."/>
            <person name="Carone J.V."/>
            <person name="Caskin T.P."/>
            <person name="Diamond M."/>
            <person name="Durham M.E."/>
            <person name="Foxe J.M."/>
            <person name="Go M."/>
            <person name="Henderson B.A."/>
            <person name="Jones I.B."/>
            <person name="McGettigan J.A."/>
            <person name="Micheletti S.J."/>
            <person name="Nasrallah M.E."/>
            <person name="Ortiz D."/>
            <person name="Piller C.R."/>
            <person name="Privatt S.R."/>
            <person name="Schneider S.L."/>
            <person name="Sharp S."/>
            <person name="Smith T.C."/>
            <person name="Stanton J.D."/>
            <person name="Ullery H.E."/>
            <person name="Wilson R.J."/>
            <person name="Serrano M.G."/>
            <person name="Buck G."/>
            <person name="Lee V."/>
            <person name="Wang Y."/>
            <person name="Carvalho R."/>
            <person name="Voegtly L."/>
            <person name="Shi R."/>
            <person name="Duckworth R."/>
            <person name="Johnson A."/>
            <person name="Loviza R."/>
            <person name="Walstead R."/>
            <person name="Shah Z."/>
            <person name="Kiflezghi M."/>
            <person name="Wade K."/>
            <person name="Ball S.L."/>
            <person name="Bradley K.W."/>
            <person name="Asai D.J."/>
            <person name="Bowman C.A."/>
            <person name="Russell D.A."/>
            <person name="Pope W.H."/>
            <person name="Jacobs-Sera D."/>
            <person name="Hendrix R.W."/>
            <person name="Hatfull G.F."/>
        </authorList>
    </citation>
    <scope>NUCLEOTIDE SEQUENCE</scope>
</reference>
<feature type="domain" description="HTH marR-type" evidence="1">
    <location>
        <begin position="1"/>
        <end position="134"/>
    </location>
</feature>
<proteinExistence type="predicted"/>
<dbReference type="PANTHER" id="PTHR33164:SF89">
    <property type="entry name" value="MARR FAMILY REGULATORY PROTEIN"/>
    <property type="match status" value="1"/>
</dbReference>
<dbReference type="GO" id="GO:0006950">
    <property type="term" value="P:response to stress"/>
    <property type="evidence" value="ECO:0007669"/>
    <property type="project" value="TreeGrafter"/>
</dbReference>
<dbReference type="SUPFAM" id="SSF46785">
    <property type="entry name" value="Winged helix' DNA-binding domain"/>
    <property type="match status" value="1"/>
</dbReference>
<dbReference type="SMART" id="SM00347">
    <property type="entry name" value="HTH_MARR"/>
    <property type="match status" value="1"/>
</dbReference>
<sequence length="157" mass="17498">MSHRAGFLLAQLGTHRHRRFAERLAPLALHPRHFGLLSHLALDEGRSQQALSVALGVHRSAMVTLVDDLERRGLVERRRDPSDRRAYTLHLTPVGRELLARLRLLAEDDEGELMSVLDPAEREQLVSLLQRLAESQGLVAGVHPDLDPRSGADHPAT</sequence>
<dbReference type="PANTHER" id="PTHR33164">
    <property type="entry name" value="TRANSCRIPTIONAL REGULATOR, MARR FAMILY"/>
    <property type="match status" value="1"/>
</dbReference>
<dbReference type="GO" id="GO:0003700">
    <property type="term" value="F:DNA-binding transcription factor activity"/>
    <property type="evidence" value="ECO:0007669"/>
    <property type="project" value="InterPro"/>
</dbReference>
<dbReference type="EMBL" id="CZKA01000029">
    <property type="protein sequence ID" value="CUR56575.1"/>
    <property type="molecule type" value="Genomic_DNA"/>
</dbReference>
<dbReference type="PRINTS" id="PR00598">
    <property type="entry name" value="HTHMARR"/>
</dbReference>
<dbReference type="PROSITE" id="PS50995">
    <property type="entry name" value="HTH_MARR_2"/>
    <property type="match status" value="1"/>
</dbReference>
<dbReference type="InterPro" id="IPR039422">
    <property type="entry name" value="MarR/SlyA-like"/>
</dbReference>
<dbReference type="AlphaFoldDB" id="A0A2P2C3H4"/>
<dbReference type="Pfam" id="PF12802">
    <property type="entry name" value="MarR_2"/>
    <property type="match status" value="1"/>
</dbReference>
<accession>A0A2P2C3H4</accession>
<dbReference type="Gene3D" id="1.10.10.10">
    <property type="entry name" value="Winged helix-like DNA-binding domain superfamily/Winged helix DNA-binding domain"/>
    <property type="match status" value="1"/>
</dbReference>
<gene>
    <name evidence="2" type="ORF">NOCA2350070</name>
</gene>
<dbReference type="InterPro" id="IPR036390">
    <property type="entry name" value="WH_DNA-bd_sf"/>
</dbReference>
<protein>
    <submittedName>
        <fullName evidence="2">MarR family transcriptional regulator</fullName>
    </submittedName>
</protein>